<comment type="caution">
    <text evidence="1">The sequence shown here is derived from an EMBL/GenBank/DDBJ whole genome shotgun (WGS) entry which is preliminary data.</text>
</comment>
<reference evidence="1 2" key="1">
    <citation type="submission" date="2013-01" db="EMBL/GenBank/DDBJ databases">
        <title>The Genome Sequence of Butyricicoccus pullicaecorum 1.2.</title>
        <authorList>
            <consortium name="The Broad Institute Genome Sequencing Platform"/>
            <person name="Earl A."/>
            <person name="Ward D."/>
            <person name="Feldgarden M."/>
            <person name="Gevers D."/>
            <person name="Van Immerseel F."/>
            <person name="Eeckhaut V."/>
            <person name="Walker B."/>
            <person name="Young S.K."/>
            <person name="Zeng Q."/>
            <person name="Gargeya S."/>
            <person name="Fitzgerald M."/>
            <person name="Haas B."/>
            <person name="Abouelleil A."/>
            <person name="Alvarado L."/>
            <person name="Arachchi H.M."/>
            <person name="Berlin A.M."/>
            <person name="Chapman S.B."/>
            <person name="Dewar J."/>
            <person name="Goldberg J."/>
            <person name="Griggs A."/>
            <person name="Gujja S."/>
            <person name="Hansen M."/>
            <person name="Howarth C."/>
            <person name="Imamovic A."/>
            <person name="Larimer J."/>
            <person name="McCowan C."/>
            <person name="Murphy C."/>
            <person name="Neiman D."/>
            <person name="Pearson M."/>
            <person name="Priest M."/>
            <person name="Roberts A."/>
            <person name="Saif S."/>
            <person name="Shea T."/>
            <person name="Sisk P."/>
            <person name="Sykes S."/>
            <person name="Wortman J."/>
            <person name="Nusbaum C."/>
            <person name="Birren B."/>
        </authorList>
    </citation>
    <scope>NUCLEOTIDE SEQUENCE [LARGE SCALE GENOMIC DNA]</scope>
    <source>
        <strain evidence="1 2">1.2</strain>
    </source>
</reference>
<dbReference type="EMBL" id="AQOB01000004">
    <property type="protein sequence ID" value="EOQ37966.1"/>
    <property type="molecule type" value="Genomic_DNA"/>
</dbReference>
<dbReference type="HOGENOM" id="CLU_2141238_0_0_9"/>
<evidence type="ECO:0000313" key="1">
    <source>
        <dbReference type="EMBL" id="EOQ37966.1"/>
    </source>
</evidence>
<dbReference type="AlphaFoldDB" id="R8W0C2"/>
<dbReference type="Proteomes" id="UP000013981">
    <property type="component" value="Unassembled WGS sequence"/>
</dbReference>
<dbReference type="PATRIC" id="fig|1203606.4.peg.954"/>
<name>R8W0C2_9FIRM</name>
<gene>
    <name evidence="1" type="ORF">HMPREF1526_00994</name>
</gene>
<keyword evidence="2" id="KW-1185">Reference proteome</keyword>
<proteinExistence type="predicted"/>
<protein>
    <submittedName>
        <fullName evidence="1">Uncharacterized protein</fullName>
    </submittedName>
</protein>
<accession>R8W0C2</accession>
<organism evidence="1 2">
    <name type="scientific">Butyricicoccus pullicaecorum 1.2</name>
    <dbReference type="NCBI Taxonomy" id="1203606"/>
    <lineage>
        <taxon>Bacteria</taxon>
        <taxon>Bacillati</taxon>
        <taxon>Bacillota</taxon>
        <taxon>Clostridia</taxon>
        <taxon>Eubacteriales</taxon>
        <taxon>Butyricicoccaceae</taxon>
        <taxon>Butyricicoccus</taxon>
    </lineage>
</organism>
<evidence type="ECO:0000313" key="2">
    <source>
        <dbReference type="Proteomes" id="UP000013981"/>
    </source>
</evidence>
<dbReference type="RefSeq" id="WP_016147193.1">
    <property type="nucleotide sequence ID" value="NZ_KB976103.1"/>
</dbReference>
<dbReference type="OrthoDB" id="1682277at2"/>
<sequence>MPKKHWTDEEIRALPRVTPLIASEYLSNYPNAMSVAVAMREGKLPIGEAIYNPQTRRWRYRIHAERLIAYEHGTVPQADLDGLERKMDEFIRYAQDVIEEFRYERQLLMQRR</sequence>
<dbReference type="eggNOG" id="ENOG503134B">
    <property type="taxonomic scope" value="Bacteria"/>
</dbReference>